<dbReference type="GO" id="GO:0016620">
    <property type="term" value="F:oxidoreductase activity, acting on the aldehyde or oxo group of donors, NAD or NADP as acceptor"/>
    <property type="evidence" value="ECO:0007669"/>
    <property type="project" value="InterPro"/>
</dbReference>
<evidence type="ECO:0000313" key="4">
    <source>
        <dbReference type="Proteomes" id="UP000053617"/>
    </source>
</evidence>
<evidence type="ECO:0000259" key="2">
    <source>
        <dbReference type="Pfam" id="PF00171"/>
    </source>
</evidence>
<dbReference type="VEuPathDB" id="FungiDB:Z518_09430"/>
<dbReference type="InterPro" id="IPR015590">
    <property type="entry name" value="Aldehyde_DH_dom"/>
</dbReference>
<dbReference type="STRING" id="1442369.A0A0D2I794"/>
<dbReference type="Gene3D" id="3.40.309.10">
    <property type="entry name" value="Aldehyde Dehydrogenase, Chain A, domain 2"/>
    <property type="match status" value="1"/>
</dbReference>
<protein>
    <recommendedName>
        <fullName evidence="2">Aldehyde dehydrogenase domain-containing protein</fullName>
    </recommendedName>
</protein>
<dbReference type="HOGENOM" id="CLU_005391_1_8_1"/>
<dbReference type="PANTHER" id="PTHR42804">
    <property type="entry name" value="ALDEHYDE DEHYDROGENASE"/>
    <property type="match status" value="1"/>
</dbReference>
<dbReference type="EMBL" id="KN847481">
    <property type="protein sequence ID" value="KIX01704.1"/>
    <property type="molecule type" value="Genomic_DNA"/>
</dbReference>
<keyword evidence="4" id="KW-1185">Reference proteome</keyword>
<dbReference type="Pfam" id="PF00171">
    <property type="entry name" value="Aldedh"/>
    <property type="match status" value="1"/>
</dbReference>
<dbReference type="Gene3D" id="3.40.605.10">
    <property type="entry name" value="Aldehyde Dehydrogenase, Chain A, domain 1"/>
    <property type="match status" value="1"/>
</dbReference>
<evidence type="ECO:0000313" key="3">
    <source>
        <dbReference type="EMBL" id="KIX01704.1"/>
    </source>
</evidence>
<dbReference type="Proteomes" id="UP000053617">
    <property type="component" value="Unassembled WGS sequence"/>
</dbReference>
<feature type="region of interest" description="Disordered" evidence="1">
    <location>
        <begin position="67"/>
        <end position="90"/>
    </location>
</feature>
<sequence>MNPKLGNRIWNEEIFGPVMTIKTFKTEEEEIELANETTYGLASTIYTSSSTRGLRVASSIESGGVAINSPFFPEPQTPFGGMKESGNGRELGEEGLTAYLEPKSIHIK</sequence>
<dbReference type="AlphaFoldDB" id="A0A0D2I794"/>
<dbReference type="PANTHER" id="PTHR42804:SF1">
    <property type="entry name" value="ALDEHYDE DEHYDROGENASE-RELATED"/>
    <property type="match status" value="1"/>
</dbReference>
<proteinExistence type="predicted"/>
<dbReference type="InterPro" id="IPR016162">
    <property type="entry name" value="Ald_DH_N"/>
</dbReference>
<dbReference type="InterPro" id="IPR016163">
    <property type="entry name" value="Ald_DH_C"/>
</dbReference>
<dbReference type="InterPro" id="IPR016161">
    <property type="entry name" value="Ald_DH/histidinol_DH"/>
</dbReference>
<dbReference type="OrthoDB" id="310895at2759"/>
<feature type="domain" description="Aldehyde dehydrogenase" evidence="2">
    <location>
        <begin position="7"/>
        <end position="105"/>
    </location>
</feature>
<gene>
    <name evidence="3" type="ORF">Z518_09430</name>
</gene>
<name>A0A0D2I794_9EURO</name>
<dbReference type="SUPFAM" id="SSF53720">
    <property type="entry name" value="ALDH-like"/>
    <property type="match status" value="1"/>
</dbReference>
<dbReference type="RefSeq" id="XP_013268840.1">
    <property type="nucleotide sequence ID" value="XM_013413386.1"/>
</dbReference>
<reference evidence="3 4" key="1">
    <citation type="submission" date="2015-01" db="EMBL/GenBank/DDBJ databases">
        <title>The Genome Sequence of Rhinocladiella mackenzie CBS 650.93.</title>
        <authorList>
            <consortium name="The Broad Institute Genomics Platform"/>
            <person name="Cuomo C."/>
            <person name="de Hoog S."/>
            <person name="Gorbushina A."/>
            <person name="Stielow B."/>
            <person name="Teixiera M."/>
            <person name="Abouelleil A."/>
            <person name="Chapman S.B."/>
            <person name="Priest M."/>
            <person name="Young S.K."/>
            <person name="Wortman J."/>
            <person name="Nusbaum C."/>
            <person name="Birren B."/>
        </authorList>
    </citation>
    <scope>NUCLEOTIDE SEQUENCE [LARGE SCALE GENOMIC DNA]</scope>
    <source>
        <strain evidence="3 4">CBS 650.93</strain>
    </source>
</reference>
<accession>A0A0D2I794</accession>
<dbReference type="GeneID" id="25297501"/>
<organism evidence="3 4">
    <name type="scientific">Rhinocladiella mackenziei CBS 650.93</name>
    <dbReference type="NCBI Taxonomy" id="1442369"/>
    <lineage>
        <taxon>Eukaryota</taxon>
        <taxon>Fungi</taxon>
        <taxon>Dikarya</taxon>
        <taxon>Ascomycota</taxon>
        <taxon>Pezizomycotina</taxon>
        <taxon>Eurotiomycetes</taxon>
        <taxon>Chaetothyriomycetidae</taxon>
        <taxon>Chaetothyriales</taxon>
        <taxon>Herpotrichiellaceae</taxon>
        <taxon>Rhinocladiella</taxon>
    </lineage>
</organism>
<evidence type="ECO:0000256" key="1">
    <source>
        <dbReference type="SAM" id="MobiDB-lite"/>
    </source>
</evidence>